<dbReference type="PANTHER" id="PTHR33204:SF29">
    <property type="entry name" value="TRANSCRIPTIONAL REGULATOR"/>
    <property type="match status" value="1"/>
</dbReference>
<dbReference type="SUPFAM" id="SSF46785">
    <property type="entry name" value="Winged helix' DNA-binding domain"/>
    <property type="match status" value="1"/>
</dbReference>
<dbReference type="Gene3D" id="1.10.10.10">
    <property type="entry name" value="Winged helix-like DNA-binding domain superfamily/Winged helix DNA-binding domain"/>
    <property type="match status" value="1"/>
</dbReference>
<sequence>MRRADSSDAIYHCPVEVSLEVLDGKWTPVILAHLKEGVQRYGDLHRRMPQVSEKMLTQRLRDLIADGLVDRHVGDGKPAPVSYRLTEEGRTLTPVLEALYAWGAGRAERFGLTVRQIR</sequence>
<dbReference type="AlphaFoldDB" id="A0A1H1Y356"/>
<evidence type="ECO:0000256" key="3">
    <source>
        <dbReference type="ARBA" id="ARBA00023163"/>
    </source>
</evidence>
<evidence type="ECO:0000259" key="4">
    <source>
        <dbReference type="PROSITE" id="PS51118"/>
    </source>
</evidence>
<reference evidence="5 6" key="1">
    <citation type="submission" date="2016-10" db="EMBL/GenBank/DDBJ databases">
        <authorList>
            <person name="de Groot N.N."/>
        </authorList>
    </citation>
    <scope>NUCLEOTIDE SEQUENCE [LARGE SCALE GENOMIC DNA]</scope>
    <source>
        <strain evidence="5 6">DSM 21800</strain>
    </source>
</reference>
<name>A0A1H1Y356_9ACTN</name>
<keyword evidence="2 5" id="KW-0238">DNA-binding</keyword>
<dbReference type="InterPro" id="IPR036390">
    <property type="entry name" value="WH_DNA-bd_sf"/>
</dbReference>
<keyword evidence="6" id="KW-1185">Reference proteome</keyword>
<dbReference type="InterPro" id="IPR036388">
    <property type="entry name" value="WH-like_DNA-bd_sf"/>
</dbReference>
<dbReference type="EMBL" id="LT629772">
    <property type="protein sequence ID" value="SDT15822.1"/>
    <property type="molecule type" value="Genomic_DNA"/>
</dbReference>
<evidence type="ECO:0000313" key="5">
    <source>
        <dbReference type="EMBL" id="SDT15822.1"/>
    </source>
</evidence>
<evidence type="ECO:0000313" key="6">
    <source>
        <dbReference type="Proteomes" id="UP000199103"/>
    </source>
</evidence>
<evidence type="ECO:0000256" key="2">
    <source>
        <dbReference type="ARBA" id="ARBA00023125"/>
    </source>
</evidence>
<accession>A0A1H1Y356</accession>
<dbReference type="GO" id="GO:0003677">
    <property type="term" value="F:DNA binding"/>
    <property type="evidence" value="ECO:0007669"/>
    <property type="project" value="UniProtKB-KW"/>
</dbReference>
<dbReference type="InterPro" id="IPR002577">
    <property type="entry name" value="HTH_HxlR"/>
</dbReference>
<gene>
    <name evidence="5" type="ORF">SAMN04489812_4369</name>
</gene>
<protein>
    <submittedName>
        <fullName evidence="5">DNA-binding transcriptional regulator, HxlR family</fullName>
    </submittedName>
</protein>
<proteinExistence type="predicted"/>
<dbReference type="PROSITE" id="PS51118">
    <property type="entry name" value="HTH_HXLR"/>
    <property type="match status" value="1"/>
</dbReference>
<dbReference type="Proteomes" id="UP000199103">
    <property type="component" value="Chromosome I"/>
</dbReference>
<dbReference type="PANTHER" id="PTHR33204">
    <property type="entry name" value="TRANSCRIPTIONAL REGULATOR, MARR FAMILY"/>
    <property type="match status" value="1"/>
</dbReference>
<dbReference type="OrthoDB" id="9792527at2"/>
<evidence type="ECO:0000256" key="1">
    <source>
        <dbReference type="ARBA" id="ARBA00023015"/>
    </source>
</evidence>
<dbReference type="RefSeq" id="WP_091527491.1">
    <property type="nucleotide sequence ID" value="NZ_LT629772.1"/>
</dbReference>
<organism evidence="5 6">
    <name type="scientific">Microlunatus soli</name>
    <dbReference type="NCBI Taxonomy" id="630515"/>
    <lineage>
        <taxon>Bacteria</taxon>
        <taxon>Bacillati</taxon>
        <taxon>Actinomycetota</taxon>
        <taxon>Actinomycetes</taxon>
        <taxon>Propionibacteriales</taxon>
        <taxon>Propionibacteriaceae</taxon>
        <taxon>Microlunatus</taxon>
    </lineage>
</organism>
<dbReference type="Pfam" id="PF01638">
    <property type="entry name" value="HxlR"/>
    <property type="match status" value="1"/>
</dbReference>
<keyword evidence="3" id="KW-0804">Transcription</keyword>
<keyword evidence="1" id="KW-0805">Transcription regulation</keyword>
<feature type="domain" description="HTH hxlR-type" evidence="4">
    <location>
        <begin position="13"/>
        <end position="111"/>
    </location>
</feature>
<dbReference type="STRING" id="630515.SAMN04489812_4369"/>